<organism evidence="4 5">
    <name type="scientific">Cronartium quercuum f. sp. fusiforme G11</name>
    <dbReference type="NCBI Taxonomy" id="708437"/>
    <lineage>
        <taxon>Eukaryota</taxon>
        <taxon>Fungi</taxon>
        <taxon>Dikarya</taxon>
        <taxon>Basidiomycota</taxon>
        <taxon>Pucciniomycotina</taxon>
        <taxon>Pucciniomycetes</taxon>
        <taxon>Pucciniales</taxon>
        <taxon>Coleosporiaceae</taxon>
        <taxon>Cronartium</taxon>
    </lineage>
</organism>
<feature type="region of interest" description="Disordered" evidence="2">
    <location>
        <begin position="952"/>
        <end position="1017"/>
    </location>
</feature>
<dbReference type="PROSITE" id="PS51526">
    <property type="entry name" value="RFX_DBD"/>
    <property type="match status" value="1"/>
</dbReference>
<feature type="compositionally biased region" description="Polar residues" evidence="2">
    <location>
        <begin position="156"/>
        <end position="169"/>
    </location>
</feature>
<feature type="compositionally biased region" description="Polar residues" evidence="2">
    <location>
        <begin position="900"/>
        <end position="937"/>
    </location>
</feature>
<feature type="compositionally biased region" description="Low complexity" evidence="2">
    <location>
        <begin position="241"/>
        <end position="257"/>
    </location>
</feature>
<gene>
    <name evidence="4" type="ORF">CROQUDRAFT_700798</name>
</gene>
<dbReference type="InterPro" id="IPR057321">
    <property type="entry name" value="RFX1-4/6/8-like_BCD"/>
</dbReference>
<feature type="compositionally biased region" description="Polar residues" evidence="2">
    <location>
        <begin position="952"/>
        <end position="991"/>
    </location>
</feature>
<feature type="compositionally biased region" description="Low complexity" evidence="2">
    <location>
        <begin position="1050"/>
        <end position="1067"/>
    </location>
</feature>
<dbReference type="InterPro" id="IPR036390">
    <property type="entry name" value="WH_DNA-bd_sf"/>
</dbReference>
<reference evidence="4" key="1">
    <citation type="submission" date="2013-11" db="EMBL/GenBank/DDBJ databases">
        <title>Genome sequence of the fusiform rust pathogen reveals effectors for host alternation and coevolution with pine.</title>
        <authorList>
            <consortium name="DOE Joint Genome Institute"/>
            <person name="Smith K."/>
            <person name="Pendleton A."/>
            <person name="Kubisiak T."/>
            <person name="Anderson C."/>
            <person name="Salamov A."/>
            <person name="Aerts A."/>
            <person name="Riley R."/>
            <person name="Clum A."/>
            <person name="Lindquist E."/>
            <person name="Ence D."/>
            <person name="Campbell M."/>
            <person name="Kronenberg Z."/>
            <person name="Feau N."/>
            <person name="Dhillon B."/>
            <person name="Hamelin R."/>
            <person name="Burleigh J."/>
            <person name="Smith J."/>
            <person name="Yandell M."/>
            <person name="Nelson C."/>
            <person name="Grigoriev I."/>
            <person name="Davis J."/>
        </authorList>
    </citation>
    <scope>NUCLEOTIDE SEQUENCE</scope>
    <source>
        <strain evidence="4">G11</strain>
    </source>
</reference>
<dbReference type="FunFam" id="1.10.10.10:FF:000879">
    <property type="entry name" value="Predicted protein"/>
    <property type="match status" value="1"/>
</dbReference>
<comment type="caution">
    <text evidence="4">The sequence shown here is derived from an EMBL/GenBank/DDBJ whole genome shotgun (WGS) entry which is preliminary data.</text>
</comment>
<feature type="region of interest" description="Disordered" evidence="2">
    <location>
        <begin position="888"/>
        <end position="937"/>
    </location>
</feature>
<feature type="region of interest" description="Disordered" evidence="2">
    <location>
        <begin position="50"/>
        <end position="75"/>
    </location>
</feature>
<dbReference type="InterPro" id="IPR036388">
    <property type="entry name" value="WH-like_DNA-bd_sf"/>
</dbReference>
<dbReference type="Pfam" id="PF02257">
    <property type="entry name" value="RFX_DNA_binding"/>
    <property type="match status" value="1"/>
</dbReference>
<keyword evidence="5" id="KW-1185">Reference proteome</keyword>
<feature type="region of interest" description="Disordered" evidence="2">
    <location>
        <begin position="154"/>
        <end position="264"/>
    </location>
</feature>
<dbReference type="AlphaFoldDB" id="A0A9P6TC02"/>
<dbReference type="GO" id="GO:0000981">
    <property type="term" value="F:DNA-binding transcription factor activity, RNA polymerase II-specific"/>
    <property type="evidence" value="ECO:0007669"/>
    <property type="project" value="TreeGrafter"/>
</dbReference>
<feature type="compositionally biased region" description="Gly residues" evidence="2">
    <location>
        <begin position="193"/>
        <end position="203"/>
    </location>
</feature>
<evidence type="ECO:0000313" key="5">
    <source>
        <dbReference type="Proteomes" id="UP000886653"/>
    </source>
</evidence>
<dbReference type="GO" id="GO:0000978">
    <property type="term" value="F:RNA polymerase II cis-regulatory region sequence-specific DNA binding"/>
    <property type="evidence" value="ECO:0007669"/>
    <property type="project" value="TreeGrafter"/>
</dbReference>
<protein>
    <recommendedName>
        <fullName evidence="3">RFX-type winged-helix domain-containing protein</fullName>
    </recommendedName>
</protein>
<dbReference type="Pfam" id="PF25340">
    <property type="entry name" value="BCD_RFX"/>
    <property type="match status" value="1"/>
</dbReference>
<dbReference type="OrthoDB" id="2500596at2759"/>
<feature type="region of interest" description="Disordered" evidence="2">
    <location>
        <begin position="89"/>
        <end position="121"/>
    </location>
</feature>
<keyword evidence="1" id="KW-0238">DNA-binding</keyword>
<evidence type="ECO:0000256" key="2">
    <source>
        <dbReference type="SAM" id="MobiDB-lite"/>
    </source>
</evidence>
<dbReference type="InterPro" id="IPR003150">
    <property type="entry name" value="DNA-bd_RFX"/>
</dbReference>
<sequence>MTTTASKPTLLSSVVPLYIPTSVSPPAKQHASLLSHHSYLDTQFDNQPTLITTTNQTPYYTGQEPGGNQSSDTMMSQVPAHHYDHHLNQQSNHHRHVSNASSISSLSSGHHSYDTQNYSSSNGNHDPFAVSASYPGSVSAGTAFGGVPVSAESFHQYPSNSNPQQHQRASSTSSVSSPFTEPTSVSEGDSPEGMGGSHAGVPGGRKVSQAQLLRRARTQASPYAIRTDHLSWSGDGSGGQSATSSNSGMMRSSSIASDTPSHNEDDLAEILRTHSRETSVSDWGGNTSQHGQSHHQTGIGAAGAFMDPYAAVANVHGHGGAFGATIVNMGGNSGLGGMVAGGMVGVGGGMVNTALVGGMGAQMGRMTLDNSETYEALSHHIRTAVTTSASDRARQAFVQAWLNSSYISYTDGNVSRQGLYGSYLRICQQYDIKPINSASFGKAVRQCFPNIKTRRLGVRGNSKYHYCGIRPATAKEAEILMNLSRNEQPEPVHGSQTPSSAEDDMDSECGSTHRMSLPPTGMLSIDQDHSQPQTPRTARPNLVTLTRLDTMTNLRSAAGLDDSTSDSNGTDAGRAIPFPNLEENLTQPSAAGLDHRQARDFWSLYLEHSRGLLDSVKSYRFDQFELNLRTFWAGLDVQSREVVAHPVMMSLVYRADAVVYDEILDYLQSQTLSPMPQQAFSSLRQLAQSMEQVIIVALESYSGSFVGPKIELAARFGHLIVRHLGICQLAQALSGIFSNSQSLKDMAEAWDGIDFEAVRNQAALVTNCQHDILGHCFDDFRQVISNPNSTIEHFIQFVECTYERCLQPSLDGERSLSPRSLLVRWCFVSSQLIRDLTLRSAASFGSFQIVNLFFDEWLGFKVLRKVALHVAAVAASVDATSADCVPAQSMQSQQQPNQMTLEQQPQISEGATPTSLTINPQHSNTTPVAPTSGSDGFMFSPNTTQAFVIAQQQASGASGTSPNVPTASGRSSFPSGLSPNVSDSRSPNSQKCPPLTSPPALSVTKPHSPENPVGIDQAVEFGDQAFTELMDVRAFVTSSAQNQSDQSTTSFGPASNSLSSSPHSPGA</sequence>
<feature type="region of interest" description="Disordered" evidence="2">
    <location>
        <begin position="484"/>
        <end position="518"/>
    </location>
</feature>
<feature type="compositionally biased region" description="Low complexity" evidence="2">
    <location>
        <begin position="98"/>
        <end position="110"/>
    </location>
</feature>
<accession>A0A9P6TC02</accession>
<evidence type="ECO:0000256" key="1">
    <source>
        <dbReference type="ARBA" id="ARBA00023125"/>
    </source>
</evidence>
<dbReference type="Gene3D" id="1.10.10.10">
    <property type="entry name" value="Winged helix-like DNA-binding domain superfamily/Winged helix DNA-binding domain"/>
    <property type="match status" value="1"/>
</dbReference>
<feature type="domain" description="RFX-type winged-helix" evidence="3">
    <location>
        <begin position="398"/>
        <end position="473"/>
    </location>
</feature>
<dbReference type="PANTHER" id="PTHR12619">
    <property type="entry name" value="RFX TRANSCRIPTION FACTOR FAMILY"/>
    <property type="match status" value="1"/>
</dbReference>
<dbReference type="InterPro" id="IPR039779">
    <property type="entry name" value="RFX-like"/>
</dbReference>
<feature type="compositionally biased region" description="Polar residues" evidence="2">
    <location>
        <begin position="1038"/>
        <end position="1049"/>
    </location>
</feature>
<feature type="region of interest" description="Disordered" evidence="2">
    <location>
        <begin position="557"/>
        <end position="584"/>
    </location>
</feature>
<dbReference type="PANTHER" id="PTHR12619:SF5">
    <property type="entry name" value="TRANSCRIPTION FACTOR RFX4"/>
    <property type="match status" value="1"/>
</dbReference>
<feature type="compositionally biased region" description="Low complexity" evidence="2">
    <location>
        <begin position="888"/>
        <end position="899"/>
    </location>
</feature>
<evidence type="ECO:0000313" key="4">
    <source>
        <dbReference type="EMBL" id="KAG0146841.1"/>
    </source>
</evidence>
<dbReference type="EMBL" id="MU167255">
    <property type="protein sequence ID" value="KAG0146841.1"/>
    <property type="molecule type" value="Genomic_DNA"/>
</dbReference>
<name>A0A9P6TC02_9BASI</name>
<feature type="compositionally biased region" description="Low complexity" evidence="2">
    <location>
        <begin position="170"/>
        <end position="187"/>
    </location>
</feature>
<dbReference type="Proteomes" id="UP000886653">
    <property type="component" value="Unassembled WGS sequence"/>
</dbReference>
<feature type="region of interest" description="Disordered" evidence="2">
    <location>
        <begin position="1038"/>
        <end position="1067"/>
    </location>
</feature>
<dbReference type="SUPFAM" id="SSF46785">
    <property type="entry name" value="Winged helix' DNA-binding domain"/>
    <property type="match status" value="1"/>
</dbReference>
<evidence type="ECO:0000259" key="3">
    <source>
        <dbReference type="PROSITE" id="PS51526"/>
    </source>
</evidence>
<proteinExistence type="predicted"/>